<evidence type="ECO:0000256" key="2">
    <source>
        <dbReference type="RuleBase" id="RU000383"/>
    </source>
</evidence>
<dbReference type="Proteomes" id="UP000242913">
    <property type="component" value="Unassembled WGS sequence"/>
</dbReference>
<keyword evidence="3" id="KW-1133">Transmembrane helix</keyword>
<sequence>MGRDWLFTEEQLTNTPSRKDGIDRVEEDRLRREGVKFIVEIGSGLKLQPNPTLATTAIYFHRFYMFHSFKEFQKHLTALGCLFLAGKVEETPKKCRDIVLIAKEKYPDLYNMKNAIEEVMGIEWVLLQTIKFDLHVNHPYTFLLQYQKVKFSEKLRLNLICCRSVNVFKLDREKKQTVLQNAWTFVNDSISTTLCLMWEPEVGINVIAISLIYMALKMTKLDNCDWIDRQPGEQWWDQFVANLTSDMMEDVSFFFFFFFNTFILKLLFVNSTVFAYGFAISWEC</sequence>
<dbReference type="InterPro" id="IPR036915">
    <property type="entry name" value="Cyclin-like_sf"/>
</dbReference>
<dbReference type="InterPro" id="IPR043198">
    <property type="entry name" value="Cyclin/Ssn8"/>
</dbReference>
<evidence type="ECO:0000259" key="4">
    <source>
        <dbReference type="SMART" id="SM00385"/>
    </source>
</evidence>
<evidence type="ECO:0000256" key="1">
    <source>
        <dbReference type="ARBA" id="ARBA00023127"/>
    </source>
</evidence>
<proteinExistence type="inferred from homology"/>
<keyword evidence="6" id="KW-1185">Reference proteome</keyword>
<evidence type="ECO:0000313" key="5">
    <source>
        <dbReference type="EMBL" id="OZC08566.1"/>
    </source>
</evidence>
<dbReference type="GO" id="GO:0006357">
    <property type="term" value="P:regulation of transcription by RNA polymerase II"/>
    <property type="evidence" value="ECO:0007669"/>
    <property type="project" value="InterPro"/>
</dbReference>
<name>A0A238BUI3_9BILA</name>
<dbReference type="InterPro" id="IPR006671">
    <property type="entry name" value="Cyclin_N"/>
</dbReference>
<evidence type="ECO:0000313" key="6">
    <source>
        <dbReference type="Proteomes" id="UP000242913"/>
    </source>
</evidence>
<keyword evidence="3" id="KW-0472">Membrane</keyword>
<evidence type="ECO:0000256" key="3">
    <source>
        <dbReference type="SAM" id="Phobius"/>
    </source>
</evidence>
<keyword evidence="3" id="KW-0812">Transmembrane</keyword>
<dbReference type="SUPFAM" id="SSF47954">
    <property type="entry name" value="Cyclin-like"/>
    <property type="match status" value="2"/>
</dbReference>
<feature type="domain" description="Cyclin-like" evidence="4">
    <location>
        <begin position="36"/>
        <end position="128"/>
    </location>
</feature>
<protein>
    <submittedName>
        <fullName evidence="5">Cyclin domain protein</fullName>
    </submittedName>
</protein>
<dbReference type="EMBL" id="KZ270006">
    <property type="protein sequence ID" value="OZC08566.1"/>
    <property type="molecule type" value="Genomic_DNA"/>
</dbReference>
<dbReference type="GO" id="GO:0016538">
    <property type="term" value="F:cyclin-dependent protein serine/threonine kinase regulator activity"/>
    <property type="evidence" value="ECO:0007669"/>
    <property type="project" value="InterPro"/>
</dbReference>
<dbReference type="InterPro" id="IPR013763">
    <property type="entry name" value="Cyclin-like_dom"/>
</dbReference>
<dbReference type="Gene3D" id="1.10.472.10">
    <property type="entry name" value="Cyclin-like"/>
    <property type="match status" value="2"/>
</dbReference>
<dbReference type="AlphaFoldDB" id="A0A238BUI3"/>
<gene>
    <name evidence="5" type="ORF">X798_04369</name>
</gene>
<reference evidence="5 6" key="1">
    <citation type="submission" date="2015-12" db="EMBL/GenBank/DDBJ databases">
        <title>Draft genome of the nematode, Onchocerca flexuosa.</title>
        <authorList>
            <person name="Mitreva M."/>
        </authorList>
    </citation>
    <scope>NUCLEOTIDE SEQUENCE [LARGE SCALE GENOMIC DNA]</scope>
    <source>
        <strain evidence="5">Red Deer</strain>
    </source>
</reference>
<accession>A0A238BUI3</accession>
<keyword evidence="1 2" id="KW-0195">Cyclin</keyword>
<comment type="similarity">
    <text evidence="2">Belongs to the cyclin family.</text>
</comment>
<dbReference type="SMART" id="SM00385">
    <property type="entry name" value="CYCLIN"/>
    <property type="match status" value="1"/>
</dbReference>
<dbReference type="OrthoDB" id="25002at2759"/>
<dbReference type="Pfam" id="PF00134">
    <property type="entry name" value="Cyclin_N"/>
    <property type="match status" value="1"/>
</dbReference>
<feature type="transmembrane region" description="Helical" evidence="3">
    <location>
        <begin position="253"/>
        <end position="279"/>
    </location>
</feature>
<dbReference type="PANTHER" id="PTHR10026">
    <property type="entry name" value="CYCLIN"/>
    <property type="match status" value="1"/>
</dbReference>
<organism evidence="5 6">
    <name type="scientific">Onchocerca flexuosa</name>
    <dbReference type="NCBI Taxonomy" id="387005"/>
    <lineage>
        <taxon>Eukaryota</taxon>
        <taxon>Metazoa</taxon>
        <taxon>Ecdysozoa</taxon>
        <taxon>Nematoda</taxon>
        <taxon>Chromadorea</taxon>
        <taxon>Rhabditida</taxon>
        <taxon>Spirurina</taxon>
        <taxon>Spiruromorpha</taxon>
        <taxon>Filarioidea</taxon>
        <taxon>Onchocercidae</taxon>
        <taxon>Onchocerca</taxon>
    </lineage>
</organism>